<dbReference type="VEuPathDB" id="VectorBase:MDOMA2_009394"/>
<proteinExistence type="evidence at transcript level"/>
<evidence type="ECO:0000259" key="7">
    <source>
        <dbReference type="PROSITE" id="PS50994"/>
    </source>
</evidence>
<feature type="domain" description="CCHC-type" evidence="6">
    <location>
        <begin position="182"/>
        <end position="198"/>
    </location>
</feature>
<dbReference type="SUPFAM" id="SSF53098">
    <property type="entry name" value="Ribonuclease H-like"/>
    <property type="match status" value="1"/>
</dbReference>
<dbReference type="Gene3D" id="4.10.60.10">
    <property type="entry name" value="Zinc finger, CCHC-type"/>
    <property type="match status" value="1"/>
</dbReference>
<dbReference type="Pfam" id="PF22936">
    <property type="entry name" value="Pol_BBD"/>
    <property type="match status" value="1"/>
</dbReference>
<feature type="domain" description="Integrase catalytic" evidence="7">
    <location>
        <begin position="409"/>
        <end position="584"/>
    </location>
</feature>
<keyword evidence="1" id="KW-0645">Protease</keyword>
<dbReference type="PROSITE" id="PS50158">
    <property type="entry name" value="ZF_CCHC"/>
    <property type="match status" value="1"/>
</dbReference>
<dbReference type="PROSITE" id="PS50994">
    <property type="entry name" value="INTEGRASE"/>
    <property type="match status" value="1"/>
</dbReference>
<evidence type="ECO:0000259" key="6">
    <source>
        <dbReference type="PROSITE" id="PS50158"/>
    </source>
</evidence>
<name>T1PKV2_MUSDO</name>
<dbReference type="Pfam" id="PF25597">
    <property type="entry name" value="SH3_retrovirus"/>
    <property type="match status" value="1"/>
</dbReference>
<dbReference type="Pfam" id="PF00665">
    <property type="entry name" value="rve"/>
    <property type="match status" value="1"/>
</dbReference>
<evidence type="ECO:0000256" key="1">
    <source>
        <dbReference type="ARBA" id="ARBA00022670"/>
    </source>
</evidence>
<dbReference type="InterPro" id="IPR036397">
    <property type="entry name" value="RNaseH_sf"/>
</dbReference>
<organism evidence="8">
    <name type="scientific">Musca domestica</name>
    <name type="common">House fly</name>
    <dbReference type="NCBI Taxonomy" id="7370"/>
    <lineage>
        <taxon>Eukaryota</taxon>
        <taxon>Metazoa</taxon>
        <taxon>Ecdysozoa</taxon>
        <taxon>Arthropoda</taxon>
        <taxon>Hexapoda</taxon>
        <taxon>Insecta</taxon>
        <taxon>Pterygota</taxon>
        <taxon>Neoptera</taxon>
        <taxon>Endopterygota</taxon>
        <taxon>Diptera</taxon>
        <taxon>Brachycera</taxon>
        <taxon>Muscomorpha</taxon>
        <taxon>Muscoidea</taxon>
        <taxon>Muscidae</taxon>
        <taxon>Musca</taxon>
    </lineage>
</organism>
<evidence type="ECO:0000256" key="4">
    <source>
        <dbReference type="ARBA" id="ARBA00022801"/>
    </source>
</evidence>
<dbReference type="SMART" id="SM00343">
    <property type="entry name" value="ZnF_C2HC"/>
    <property type="match status" value="1"/>
</dbReference>
<dbReference type="InterPro" id="IPR039537">
    <property type="entry name" value="Retrotran_Ty1/copia-like"/>
</dbReference>
<dbReference type="GO" id="GO:0008270">
    <property type="term" value="F:zinc ion binding"/>
    <property type="evidence" value="ECO:0007669"/>
    <property type="project" value="UniProtKB-KW"/>
</dbReference>
<dbReference type="PANTHER" id="PTHR42648:SF28">
    <property type="entry name" value="TRANSPOSON-ENCODED PROTEIN WITH RIBONUCLEASE H-LIKE AND RETROVIRUS ZINC FINGER-LIKE DOMAINS"/>
    <property type="match status" value="1"/>
</dbReference>
<dbReference type="InterPro" id="IPR043502">
    <property type="entry name" value="DNA/RNA_pol_sf"/>
</dbReference>
<dbReference type="CDD" id="cd09272">
    <property type="entry name" value="RNase_HI_RT_Ty1"/>
    <property type="match status" value="1"/>
</dbReference>
<dbReference type="GO" id="GO:0015074">
    <property type="term" value="P:DNA integration"/>
    <property type="evidence" value="ECO:0007669"/>
    <property type="project" value="InterPro"/>
</dbReference>
<keyword evidence="4" id="KW-0378">Hydrolase</keyword>
<dbReference type="EMBL" id="KA648745">
    <property type="protein sequence ID" value="AFP63374.1"/>
    <property type="molecule type" value="mRNA"/>
</dbReference>
<keyword evidence="3" id="KW-0064">Aspartyl protease</keyword>
<dbReference type="GO" id="GO:0004190">
    <property type="term" value="F:aspartic-type endopeptidase activity"/>
    <property type="evidence" value="ECO:0007669"/>
    <property type="project" value="UniProtKB-KW"/>
</dbReference>
<dbReference type="GO" id="GO:0042575">
    <property type="term" value="C:DNA polymerase complex"/>
    <property type="evidence" value="ECO:0007669"/>
    <property type="project" value="UniProtKB-ARBA"/>
</dbReference>
<evidence type="ECO:0000256" key="3">
    <source>
        <dbReference type="ARBA" id="ARBA00022750"/>
    </source>
</evidence>
<keyword evidence="5" id="KW-0862">Zinc</keyword>
<keyword evidence="8" id="KW-0548">Nucleotidyltransferase</keyword>
<dbReference type="InterPro" id="IPR013103">
    <property type="entry name" value="RVT_2"/>
</dbReference>
<dbReference type="InterPro" id="IPR036875">
    <property type="entry name" value="Znf_CCHC_sf"/>
</dbReference>
<dbReference type="AlphaFoldDB" id="T1PKV2"/>
<dbReference type="PANTHER" id="PTHR42648">
    <property type="entry name" value="TRANSPOSASE, PUTATIVE-RELATED"/>
    <property type="match status" value="1"/>
</dbReference>
<dbReference type="InterPro" id="IPR054722">
    <property type="entry name" value="PolX-like_BBD"/>
</dbReference>
<protein>
    <submittedName>
        <fullName evidence="8">Reverse transcriptase (RNA-dependent DNA polymerase)</fullName>
    </submittedName>
</protein>
<reference evidence="8" key="1">
    <citation type="submission" date="2012-08" db="EMBL/GenBank/DDBJ databases">
        <title>Transcriptome of adult Musca domestica launches a platform for comparative house fly gene expression and characterization of differential gene expression among resistant and susceptible house flies.</title>
        <authorList>
            <person name="Liu N."/>
            <person name="Zhang L."/>
            <person name="Li M."/>
            <person name="Reid W."/>
        </authorList>
    </citation>
    <scope>NUCLEOTIDE SEQUENCE</scope>
    <source>
        <strain evidence="8">ALHF</strain>
        <tissue evidence="8">Whole body</tissue>
    </source>
</reference>
<dbReference type="Pfam" id="PF07727">
    <property type="entry name" value="RVT_2"/>
    <property type="match status" value="1"/>
</dbReference>
<dbReference type="SUPFAM" id="SSF57756">
    <property type="entry name" value="Retrovirus zinc finger-like domains"/>
    <property type="match status" value="1"/>
</dbReference>
<dbReference type="VEuPathDB" id="VectorBase:MDOMA2_017585"/>
<keyword evidence="5" id="KW-0863">Zinc-finger</keyword>
<dbReference type="InterPro" id="IPR001878">
    <property type="entry name" value="Znf_CCHC"/>
</dbReference>
<keyword evidence="8" id="KW-0695">RNA-directed DNA polymerase</keyword>
<dbReference type="GO" id="GO:0003676">
    <property type="term" value="F:nucleic acid binding"/>
    <property type="evidence" value="ECO:0007669"/>
    <property type="project" value="InterPro"/>
</dbReference>
<evidence type="ECO:0000256" key="5">
    <source>
        <dbReference type="PROSITE-ProRule" id="PRU00047"/>
    </source>
</evidence>
<dbReference type="Pfam" id="PF00098">
    <property type="entry name" value="zf-CCHC"/>
    <property type="match status" value="1"/>
</dbReference>
<dbReference type="InterPro" id="IPR012337">
    <property type="entry name" value="RNaseH-like_sf"/>
</dbReference>
<dbReference type="Gene3D" id="3.30.420.10">
    <property type="entry name" value="Ribonuclease H-like superfamily/Ribonuclease H"/>
    <property type="match status" value="1"/>
</dbReference>
<dbReference type="GO" id="GO:0003964">
    <property type="term" value="F:RNA-directed DNA polymerase activity"/>
    <property type="evidence" value="ECO:0007669"/>
    <property type="project" value="UniProtKB-KW"/>
</dbReference>
<evidence type="ECO:0000313" key="8">
    <source>
        <dbReference type="EMBL" id="AFP63374.1"/>
    </source>
</evidence>
<dbReference type="SUPFAM" id="SSF56672">
    <property type="entry name" value="DNA/RNA polymerases"/>
    <property type="match status" value="1"/>
</dbReference>
<dbReference type="InterPro" id="IPR057670">
    <property type="entry name" value="SH3_retrovirus"/>
</dbReference>
<keyword evidence="2" id="KW-0479">Metal-binding</keyword>
<evidence type="ECO:0000256" key="2">
    <source>
        <dbReference type="ARBA" id="ARBA00022723"/>
    </source>
</evidence>
<dbReference type="Pfam" id="PF13976">
    <property type="entry name" value="gag_pre-integrs"/>
    <property type="match status" value="1"/>
</dbReference>
<dbReference type="Pfam" id="PF14223">
    <property type="entry name" value="Retrotran_gag_2"/>
    <property type="match status" value="1"/>
</dbReference>
<accession>T1PKV2</accession>
<dbReference type="InterPro" id="IPR001584">
    <property type="entry name" value="Integrase_cat-core"/>
</dbReference>
<dbReference type="GO" id="GO:0006508">
    <property type="term" value="P:proteolysis"/>
    <property type="evidence" value="ECO:0007669"/>
    <property type="project" value="UniProtKB-KW"/>
</dbReference>
<sequence>MELLLLERELWDVVVGNLPEEPDEKWLIRDGKARAAIGLAVEESQKILIKQLKTAKAFWDALKKHHEKSNITNKVSLLRQMSSKRLVSGQSMEDHIHEFLSIVDRLRDLGEKMEEHKAVAFLLGTLPDDYNHLISSLEMRSEEDLTLDLVKEKLLQEFRRKMSGEHQTEAAFKVQKKKFVPKCFSCGKPGHMKKDCTNKNLRKQQKPNDNRANIVKDGNKNVCFGITNVKANGDWFIDSAATCHMCSEETYFDKINKQVDEMVYLADGTMLKVTGCGDCKIFCEGKEIRVQNVLFIPELDGSLLSVRKLTAEGFKVFFDRNGCSISLGGHVLAKATLRNNLFVLNQSYKANMISKCKSDCIHIWHRRFGHRSHQAISSTVTKELIRGVSIKKCACLFDCEVCLRAKLTRAPFPKASESRSDEILDLVHCDLCGPMQNTTPGGNRYFLTLIDDHSRYCTIFFIASKDLAYDKIKEFIEQNENQLGKRLKILRTDRGGEFLNKKMQKFFKNKGIIHQLTAPYTPEQNGVAERKNRSLMEMARCMLYDANIHIKFWAEAVNNANYIQNRLSSVSVNKTPFELWFGRPPNLSHIRIFGSAAYVHVEKQKRKKLDDVAVKCILVGYSEESKAFRLLNTDTNNIIISRNVKFLESNDFLDVPKKDNNSDENMVISVSTINSTNVSPLAHEEEDNNSISTEEFCGFESAGEFSSSSDEEILNNDVTINPDDTPRTSSRSNKGIPPKKYGYKICVEDDPTNFGEAMSRSDGKRWLMAMEEEMRALHENKTWDLVELPRDGNLVGCKWVFKVKHKFNGEKEYRARLVAKGFSQKYGENYDEVFAPVVKQATFRSLLAIASYRNMKVRHVDVKTAFLYGDLDTDIYLKQPEGFIIPGKENYVCKLNRSLYGLKQSARCWNLRINKILIDSGFRRGKAEPCLYVKSDTNSITYVLIYVDDIIVASKTDEQIEDVLRILKSHFAITELGDLRLYLGIEVSYNNGLYYLSQERYIEKILNEFDLQDVKISSIPMDPGYLKETTNNLLENNILYRKAIGSLLYISNNTRPDIAFAVSILSRKITCPNERDWTEVKRVLKYLKGTKDLKLLVGSKSELELNGFADADWAGDINDRKSTSGFIFKLGDAVISYASRKQANVTLSSTEAEYVALAEASQELLWIMQLMKEFEINISSPVIFEDNQSCLKILQDEKISPRSKHIDVKFYFVRDLYRSNSVLFNYCPTKSMLADILTKPLQKVNICKFRILIGLCNLD</sequence>
<dbReference type="InterPro" id="IPR025724">
    <property type="entry name" value="GAG-pre-integrase_dom"/>
</dbReference>
<keyword evidence="8" id="KW-0808">Transferase</keyword>